<dbReference type="InterPro" id="IPR025420">
    <property type="entry name" value="DUF4143"/>
</dbReference>
<evidence type="ECO:0000313" key="2">
    <source>
        <dbReference type="EMBL" id="MBC8199761.1"/>
    </source>
</evidence>
<protein>
    <submittedName>
        <fullName evidence="2">DUF4143 domain-containing protein</fullName>
    </submittedName>
</protein>
<accession>A0A8J6N667</accession>
<dbReference type="AlphaFoldDB" id="A0A8J6N667"/>
<dbReference type="SUPFAM" id="SSF46785">
    <property type="entry name" value="Winged helix' DNA-binding domain"/>
    <property type="match status" value="1"/>
</dbReference>
<evidence type="ECO:0000313" key="3">
    <source>
        <dbReference type="Proteomes" id="UP000603545"/>
    </source>
</evidence>
<dbReference type="PANTHER" id="PTHR43566:SF1">
    <property type="entry name" value="AAA+ ATPASE DOMAIN-CONTAINING PROTEIN"/>
    <property type="match status" value="1"/>
</dbReference>
<name>A0A8J6N667_9BACT</name>
<organism evidence="2 3">
    <name type="scientific">Candidatus Desulfaltia bathyphila</name>
    <dbReference type="NCBI Taxonomy" id="2841697"/>
    <lineage>
        <taxon>Bacteria</taxon>
        <taxon>Pseudomonadati</taxon>
        <taxon>Thermodesulfobacteriota</taxon>
        <taxon>Desulfobacteria</taxon>
        <taxon>Desulfobacterales</taxon>
        <taxon>Desulfobacterales incertae sedis</taxon>
        <taxon>Candidatus Desulfaltia</taxon>
    </lineage>
</organism>
<reference evidence="2 3" key="1">
    <citation type="submission" date="2020-08" db="EMBL/GenBank/DDBJ databases">
        <title>Bridging the membrane lipid divide: bacteria of the FCB group superphylum have the potential to synthesize archaeal ether lipids.</title>
        <authorList>
            <person name="Villanueva L."/>
            <person name="Von Meijenfeldt F.A.B."/>
            <person name="Westbye A.B."/>
            <person name="Yadav S."/>
            <person name="Hopmans E.C."/>
            <person name="Dutilh B.E."/>
            <person name="Sinninghe Damste J.S."/>
        </authorList>
    </citation>
    <scope>NUCLEOTIDE SEQUENCE [LARGE SCALE GENOMIC DNA]</scope>
    <source>
        <strain evidence="2">NIOZ-UU82</strain>
    </source>
</reference>
<sequence length="222" mass="26612">MFDSLVKSPTSMSRREEYLREIISSYLFKDILVLEGVRYANKLVRLLQLLTFQIGKNVSVSELGRQLGMSKNTVDRYLDLLEKAFVIYKRSGFSRNLCKEVTKNQRWYFFDNGIRNALIGNFNPVDLRNDIGDLWENYIVTERLKRQEYLRQTTNFYFWRTYDKKEIDMVEERKGNLYGYEIKWKSVPVKVPKDWRENYPDAGFEVIHRENYLGFIYPNLST</sequence>
<proteinExistence type="predicted"/>
<dbReference type="EMBL" id="JACNLL010000064">
    <property type="protein sequence ID" value="MBC8199761.1"/>
    <property type="molecule type" value="Genomic_DNA"/>
</dbReference>
<dbReference type="PANTHER" id="PTHR43566">
    <property type="entry name" value="CONSERVED PROTEIN"/>
    <property type="match status" value="1"/>
</dbReference>
<dbReference type="InterPro" id="IPR036390">
    <property type="entry name" value="WH_DNA-bd_sf"/>
</dbReference>
<dbReference type="Pfam" id="PF13635">
    <property type="entry name" value="DUF4143"/>
    <property type="match status" value="1"/>
</dbReference>
<dbReference type="InterPro" id="IPR036388">
    <property type="entry name" value="WH-like_DNA-bd_sf"/>
</dbReference>
<dbReference type="Gene3D" id="1.10.10.10">
    <property type="entry name" value="Winged helix-like DNA-binding domain superfamily/Winged helix DNA-binding domain"/>
    <property type="match status" value="1"/>
</dbReference>
<gene>
    <name evidence="2" type="ORF">H8E80_06925</name>
</gene>
<feature type="domain" description="DUF4143" evidence="1">
    <location>
        <begin position="29"/>
        <end position="184"/>
    </location>
</feature>
<dbReference type="Proteomes" id="UP000603545">
    <property type="component" value="Unassembled WGS sequence"/>
</dbReference>
<comment type="caution">
    <text evidence="2">The sequence shown here is derived from an EMBL/GenBank/DDBJ whole genome shotgun (WGS) entry which is preliminary data.</text>
</comment>
<evidence type="ECO:0000259" key="1">
    <source>
        <dbReference type="Pfam" id="PF13635"/>
    </source>
</evidence>